<comment type="caution">
    <text evidence="5">The sequence shown here is derived from an EMBL/GenBank/DDBJ whole genome shotgun (WGS) entry which is preliminary data.</text>
</comment>
<evidence type="ECO:0000313" key="6">
    <source>
        <dbReference type="Proteomes" id="UP001279734"/>
    </source>
</evidence>
<dbReference type="GO" id="GO:0005886">
    <property type="term" value="C:plasma membrane"/>
    <property type="evidence" value="ECO:0007669"/>
    <property type="project" value="TreeGrafter"/>
</dbReference>
<accession>A0AAD3XI66</accession>
<dbReference type="InterPro" id="IPR001245">
    <property type="entry name" value="Ser-Thr/Tyr_kinase_cat_dom"/>
</dbReference>
<dbReference type="InterPro" id="IPR011009">
    <property type="entry name" value="Kinase-like_dom_sf"/>
</dbReference>
<dbReference type="AlphaFoldDB" id="A0AAD3XI66"/>
<dbReference type="PANTHER" id="PTHR27001">
    <property type="entry name" value="OS01G0253100 PROTEIN"/>
    <property type="match status" value="1"/>
</dbReference>
<organism evidence="5 6">
    <name type="scientific">Nepenthes gracilis</name>
    <name type="common">Slender pitcher plant</name>
    <dbReference type="NCBI Taxonomy" id="150966"/>
    <lineage>
        <taxon>Eukaryota</taxon>
        <taxon>Viridiplantae</taxon>
        <taxon>Streptophyta</taxon>
        <taxon>Embryophyta</taxon>
        <taxon>Tracheophyta</taxon>
        <taxon>Spermatophyta</taxon>
        <taxon>Magnoliopsida</taxon>
        <taxon>eudicotyledons</taxon>
        <taxon>Gunneridae</taxon>
        <taxon>Pentapetalae</taxon>
        <taxon>Caryophyllales</taxon>
        <taxon>Nepenthaceae</taxon>
        <taxon>Nepenthes</taxon>
    </lineage>
</organism>
<keyword evidence="3" id="KW-0472">Membrane</keyword>
<reference evidence="5" key="1">
    <citation type="submission" date="2023-05" db="EMBL/GenBank/DDBJ databases">
        <title>Nepenthes gracilis genome sequencing.</title>
        <authorList>
            <person name="Fukushima K."/>
        </authorList>
    </citation>
    <scope>NUCLEOTIDE SEQUENCE</scope>
    <source>
        <strain evidence="5">SING2019-196</strain>
    </source>
</reference>
<dbReference type="Gene3D" id="3.30.200.20">
    <property type="entry name" value="Phosphorylase Kinase, domain 1"/>
    <property type="match status" value="1"/>
</dbReference>
<keyword evidence="3" id="KW-1133">Transmembrane helix</keyword>
<dbReference type="FunFam" id="3.30.200.20:FF:000638">
    <property type="entry name" value="serine/threonine-protein kinase-like protein ACR4"/>
    <property type="match status" value="1"/>
</dbReference>
<keyword evidence="1" id="KW-0547">Nucleotide-binding</keyword>
<dbReference type="GO" id="GO:0005524">
    <property type="term" value="F:ATP binding"/>
    <property type="evidence" value="ECO:0007669"/>
    <property type="project" value="UniProtKB-KW"/>
</dbReference>
<dbReference type="Gene3D" id="1.10.510.10">
    <property type="entry name" value="Transferase(Phosphotransferase) domain 1"/>
    <property type="match status" value="1"/>
</dbReference>
<evidence type="ECO:0000256" key="2">
    <source>
        <dbReference type="ARBA" id="ARBA00022840"/>
    </source>
</evidence>
<name>A0AAD3XI66_NEPGR</name>
<dbReference type="PANTHER" id="PTHR27001:SF39">
    <property type="entry name" value="PROTEIN KINASE SUPERFAMILY PROTEIN"/>
    <property type="match status" value="1"/>
</dbReference>
<keyword evidence="2" id="KW-0067">ATP-binding</keyword>
<gene>
    <name evidence="5" type="ORF">Nepgr_007313</name>
</gene>
<dbReference type="InterPro" id="IPR000719">
    <property type="entry name" value="Prot_kinase_dom"/>
</dbReference>
<protein>
    <recommendedName>
        <fullName evidence="4">Protein kinase domain-containing protein</fullName>
    </recommendedName>
</protein>
<dbReference type="EMBL" id="BSYO01000005">
    <property type="protein sequence ID" value="GMH05473.1"/>
    <property type="molecule type" value="Genomic_DNA"/>
</dbReference>
<dbReference type="Proteomes" id="UP001279734">
    <property type="component" value="Unassembled WGS sequence"/>
</dbReference>
<sequence>MSRGEVAIAYAFTLAILSISFIILIIFLVFVYRRQLTQSDEALAPIKHCVQAYPFNGVDAATDRFHPRRVIRKGRLGTTYMAVLDSGELVAAKRIHPWLVLSSAGIGFSSRVKSLSFGQHPHVVSILGFSEAPGERIIIMEFVGAMNLDFYLHENVSLQLDWGRRLRIAAGVARGLEYLHEKRVPRVVHGCVKPSNVLIDVKFCARLCDYGLSFLAPQEKVGLVGYVDEEYWKESGGRGRDDGASKESDVFGFGVVVLELLTGRRSEEGLLIEWALPLIKERKLSEVLDPRVVIPKKLKPLARLAKVASACVANSRKSRPSISHITPILNDLEMELCLS</sequence>
<proteinExistence type="predicted"/>
<keyword evidence="6" id="KW-1185">Reference proteome</keyword>
<dbReference type="Pfam" id="PF07714">
    <property type="entry name" value="PK_Tyr_Ser-Thr"/>
    <property type="match status" value="1"/>
</dbReference>
<feature type="transmembrane region" description="Helical" evidence="3">
    <location>
        <begin position="6"/>
        <end position="32"/>
    </location>
</feature>
<evidence type="ECO:0000313" key="5">
    <source>
        <dbReference type="EMBL" id="GMH05473.1"/>
    </source>
</evidence>
<evidence type="ECO:0000256" key="1">
    <source>
        <dbReference type="ARBA" id="ARBA00022741"/>
    </source>
</evidence>
<dbReference type="GO" id="GO:0004672">
    <property type="term" value="F:protein kinase activity"/>
    <property type="evidence" value="ECO:0007669"/>
    <property type="project" value="InterPro"/>
</dbReference>
<evidence type="ECO:0000256" key="3">
    <source>
        <dbReference type="SAM" id="Phobius"/>
    </source>
</evidence>
<evidence type="ECO:0000259" key="4">
    <source>
        <dbReference type="PROSITE" id="PS50011"/>
    </source>
</evidence>
<dbReference type="SUPFAM" id="SSF56112">
    <property type="entry name" value="Protein kinase-like (PK-like)"/>
    <property type="match status" value="1"/>
</dbReference>
<keyword evidence="3" id="KW-0812">Transmembrane</keyword>
<feature type="domain" description="Protein kinase" evidence="4">
    <location>
        <begin position="65"/>
        <end position="329"/>
    </location>
</feature>
<dbReference type="PROSITE" id="PS50011">
    <property type="entry name" value="PROTEIN_KINASE_DOM"/>
    <property type="match status" value="1"/>
</dbReference>